<dbReference type="Gene3D" id="3.10.450.40">
    <property type="match status" value="2"/>
</dbReference>
<evidence type="ECO:0000256" key="6">
    <source>
        <dbReference type="RuleBase" id="RU000672"/>
    </source>
</evidence>
<accession>A0ABQ9FFT3</accession>
<name>A0ABQ9FFT3_TEGGR</name>
<comment type="PTM">
    <text evidence="6">Topaquinone (TPQ) is generated by copper-dependent autoxidation of a specific tyrosyl residue.</text>
</comment>
<keyword evidence="9" id="KW-1185">Reference proteome</keyword>
<keyword evidence="3 6" id="KW-0801">TPQ</keyword>
<feature type="domain" description="Copper amine oxidase catalytic" evidence="7">
    <location>
        <begin position="228"/>
        <end position="573"/>
    </location>
</feature>
<comment type="cofactor">
    <cofactor evidence="6">
        <name>Cu cation</name>
        <dbReference type="ChEBI" id="CHEBI:23378"/>
    </cofactor>
    <text evidence="6">Contains 1 topaquinone per subunit.</text>
</comment>
<proteinExistence type="inferred from homology"/>
<evidence type="ECO:0000313" key="8">
    <source>
        <dbReference type="EMBL" id="KAJ8314533.1"/>
    </source>
</evidence>
<dbReference type="InterPro" id="IPR016182">
    <property type="entry name" value="Cu_amine_oxidase_N-reg"/>
</dbReference>
<evidence type="ECO:0000256" key="3">
    <source>
        <dbReference type="ARBA" id="ARBA00022772"/>
    </source>
</evidence>
<sequence>MILHPPNKAEAIAYVDGKGKFPGRYATVGFYGASENPPVYMHYKVGPLEVDDEDIKIVPMLGKDEVPYNKRPYDPAEAKEIIIFTLKQLEEMPNLLEDSFDNAKPFEDLTVMPNGPYTDKDGRRLSRITIGMRGLGDKDFDFFNILPLTLKLYHGGQNVSEWYTFDYYYLNQGPFTNATYLNAAFYWGMIDKVQIPKGSRQTIKELTFPRRDVYKPLRKNAELPSAKTYEPHGPRYTVSGHTVSWMGWTFSVITNQLRGPSVYNVKFKGERIVYENSLNEIVLVYSADGAGQDNMVYIDSMYGIGDIKRVIPGVDCPEYATLLNITKWDPYTSESIIVPGICIFEADGQEALWRHAGNTFTTGLSNKYLIARIPATVGNYDYIFDFSFHLDGKMQNLVTATGFIQGSFWNPLSSYFGNTTSESAFGYKVSSTAIGLIHDHTFGFKVDLDVIDEKNNFNLIHWKYGSINDLNMKLKINDSSYFIYNHTRYIELERLKKETGLKVDLINQKLWIVVNDKHKNSWGAPRGYRIVPMATGAQNLENDFPFMKDISFTNYHCAITKRKENELYVRPVHELVRDSDPNKPKRYLEGHDRWGGY</sequence>
<dbReference type="Gene3D" id="2.70.98.20">
    <property type="entry name" value="Copper amine oxidase, catalytic domain"/>
    <property type="match status" value="1"/>
</dbReference>
<dbReference type="InterPro" id="IPR036460">
    <property type="entry name" value="Cu_amine_oxidase_C_sf"/>
</dbReference>
<dbReference type="InterPro" id="IPR015798">
    <property type="entry name" value="Cu_amine_oxidase_C"/>
</dbReference>
<evidence type="ECO:0000313" key="9">
    <source>
        <dbReference type="Proteomes" id="UP001217089"/>
    </source>
</evidence>
<keyword evidence="2 6" id="KW-0479">Metal-binding</keyword>
<dbReference type="PANTHER" id="PTHR10638">
    <property type="entry name" value="COPPER AMINE OXIDASE"/>
    <property type="match status" value="1"/>
</dbReference>
<evidence type="ECO:0000256" key="4">
    <source>
        <dbReference type="ARBA" id="ARBA00023002"/>
    </source>
</evidence>
<dbReference type="EMBL" id="JARBDR010000337">
    <property type="protein sequence ID" value="KAJ8314533.1"/>
    <property type="molecule type" value="Genomic_DNA"/>
</dbReference>
<comment type="caution">
    <text evidence="8">The sequence shown here is derived from an EMBL/GenBank/DDBJ whole genome shotgun (WGS) entry which is preliminary data.</text>
</comment>
<protein>
    <recommendedName>
        <fullName evidence="6">Amine oxidase</fullName>
        <ecNumber evidence="6">1.4.3.-</ecNumber>
    </recommendedName>
</protein>
<evidence type="ECO:0000256" key="5">
    <source>
        <dbReference type="ARBA" id="ARBA00023008"/>
    </source>
</evidence>
<dbReference type="SUPFAM" id="SSF54416">
    <property type="entry name" value="Amine oxidase N-terminal region"/>
    <property type="match status" value="1"/>
</dbReference>
<dbReference type="InterPro" id="IPR000269">
    <property type="entry name" value="Cu_amine_oxidase"/>
</dbReference>
<comment type="similarity">
    <text evidence="1 6">Belongs to the copper/topaquinone oxidase family.</text>
</comment>
<dbReference type="Proteomes" id="UP001217089">
    <property type="component" value="Unassembled WGS sequence"/>
</dbReference>
<reference evidence="8 9" key="1">
    <citation type="submission" date="2022-12" db="EMBL/GenBank/DDBJ databases">
        <title>Chromosome-level genome of Tegillarca granosa.</title>
        <authorList>
            <person name="Kim J."/>
        </authorList>
    </citation>
    <scope>NUCLEOTIDE SEQUENCE [LARGE SCALE GENOMIC DNA]</scope>
    <source>
        <strain evidence="8">Teg-2019</strain>
        <tissue evidence="8">Adductor muscle</tissue>
    </source>
</reference>
<dbReference type="SUPFAM" id="SSF49998">
    <property type="entry name" value="Amine oxidase catalytic domain"/>
    <property type="match status" value="1"/>
</dbReference>
<evidence type="ECO:0000256" key="2">
    <source>
        <dbReference type="ARBA" id="ARBA00022723"/>
    </source>
</evidence>
<dbReference type="EC" id="1.4.3.-" evidence="6"/>
<keyword evidence="5 6" id="KW-0186">Copper</keyword>
<organism evidence="8 9">
    <name type="scientific">Tegillarca granosa</name>
    <name type="common">Malaysian cockle</name>
    <name type="synonym">Anadara granosa</name>
    <dbReference type="NCBI Taxonomy" id="220873"/>
    <lineage>
        <taxon>Eukaryota</taxon>
        <taxon>Metazoa</taxon>
        <taxon>Spiralia</taxon>
        <taxon>Lophotrochozoa</taxon>
        <taxon>Mollusca</taxon>
        <taxon>Bivalvia</taxon>
        <taxon>Autobranchia</taxon>
        <taxon>Pteriomorphia</taxon>
        <taxon>Arcoida</taxon>
        <taxon>Arcoidea</taxon>
        <taxon>Arcidae</taxon>
        <taxon>Tegillarca</taxon>
    </lineage>
</organism>
<gene>
    <name evidence="8" type="ORF">KUTeg_006683</name>
</gene>
<evidence type="ECO:0000259" key="7">
    <source>
        <dbReference type="Pfam" id="PF01179"/>
    </source>
</evidence>
<keyword evidence="4 6" id="KW-0560">Oxidoreductase</keyword>
<dbReference type="PANTHER" id="PTHR10638:SF20">
    <property type="entry name" value="AMINE OXIDASE"/>
    <property type="match status" value="1"/>
</dbReference>
<dbReference type="Pfam" id="PF01179">
    <property type="entry name" value="Cu_amine_oxid"/>
    <property type="match status" value="1"/>
</dbReference>
<evidence type="ECO:0000256" key="1">
    <source>
        <dbReference type="ARBA" id="ARBA00007983"/>
    </source>
</evidence>